<keyword evidence="4 6" id="KW-0493">Microtubule</keyword>
<dbReference type="InterPro" id="IPR042241">
    <property type="entry name" value="GCP_C_sf"/>
</dbReference>
<dbReference type="GO" id="GO:0031122">
    <property type="term" value="P:cytoplasmic microtubule organization"/>
    <property type="evidence" value="ECO:0007669"/>
    <property type="project" value="TreeGrafter"/>
</dbReference>
<dbReference type="GO" id="GO:0005874">
    <property type="term" value="C:microtubule"/>
    <property type="evidence" value="ECO:0007669"/>
    <property type="project" value="UniProtKB-KW"/>
</dbReference>
<keyword evidence="5 6" id="KW-0206">Cytoskeleton</keyword>
<evidence type="ECO:0000256" key="1">
    <source>
        <dbReference type="ARBA" id="ARBA00004267"/>
    </source>
</evidence>
<dbReference type="GO" id="GO:0044732">
    <property type="term" value="C:mitotic spindle pole body"/>
    <property type="evidence" value="ECO:0007669"/>
    <property type="project" value="TreeGrafter"/>
</dbReference>
<evidence type="ECO:0000256" key="6">
    <source>
        <dbReference type="RuleBase" id="RU363050"/>
    </source>
</evidence>
<dbReference type="InterPro" id="IPR040457">
    <property type="entry name" value="GCP_C"/>
</dbReference>
<dbReference type="GO" id="GO:0051321">
    <property type="term" value="P:meiotic cell cycle"/>
    <property type="evidence" value="ECO:0007669"/>
    <property type="project" value="TreeGrafter"/>
</dbReference>
<evidence type="ECO:0000256" key="5">
    <source>
        <dbReference type="ARBA" id="ARBA00023212"/>
    </source>
</evidence>
<dbReference type="GO" id="GO:0007020">
    <property type="term" value="P:microtubule nucleation"/>
    <property type="evidence" value="ECO:0007669"/>
    <property type="project" value="InterPro"/>
</dbReference>
<dbReference type="GO" id="GO:0000278">
    <property type="term" value="P:mitotic cell cycle"/>
    <property type="evidence" value="ECO:0007669"/>
    <property type="project" value="TreeGrafter"/>
</dbReference>
<accession>A0A6A6ULA0</accession>
<dbReference type="Pfam" id="PF17681">
    <property type="entry name" value="GCP_N_terminal"/>
    <property type="match status" value="1"/>
</dbReference>
<dbReference type="Pfam" id="PF04130">
    <property type="entry name" value="GCP_C_terminal"/>
    <property type="match status" value="1"/>
</dbReference>
<evidence type="ECO:0000256" key="3">
    <source>
        <dbReference type="ARBA" id="ARBA00022490"/>
    </source>
</evidence>
<dbReference type="GO" id="GO:0000922">
    <property type="term" value="C:spindle pole"/>
    <property type="evidence" value="ECO:0007669"/>
    <property type="project" value="InterPro"/>
</dbReference>
<dbReference type="PANTHER" id="PTHR19302">
    <property type="entry name" value="GAMMA TUBULIN COMPLEX PROTEIN"/>
    <property type="match status" value="1"/>
</dbReference>
<gene>
    <name evidence="10" type="ORF">BT63DRAFT_422368</name>
</gene>
<dbReference type="InterPro" id="IPR041470">
    <property type="entry name" value="GCP_N"/>
</dbReference>
<dbReference type="PANTHER" id="PTHR19302:SF27">
    <property type="entry name" value="GAMMA-TUBULIN COMPLEX COMPONENT 4"/>
    <property type="match status" value="1"/>
</dbReference>
<keyword evidence="3 6" id="KW-0963">Cytoplasm</keyword>
<dbReference type="GO" id="GO:0051011">
    <property type="term" value="F:microtubule minus-end binding"/>
    <property type="evidence" value="ECO:0007669"/>
    <property type="project" value="TreeGrafter"/>
</dbReference>
<evidence type="ECO:0000256" key="7">
    <source>
        <dbReference type="SAM" id="MobiDB-lite"/>
    </source>
</evidence>
<evidence type="ECO:0000259" key="8">
    <source>
        <dbReference type="Pfam" id="PF04130"/>
    </source>
</evidence>
<feature type="compositionally biased region" description="Polar residues" evidence="7">
    <location>
        <begin position="570"/>
        <end position="580"/>
    </location>
</feature>
<feature type="domain" description="Gamma tubulin complex component protein N-terminal" evidence="9">
    <location>
        <begin position="2"/>
        <end position="300"/>
    </location>
</feature>
<organism evidence="10 11">
    <name type="scientific">Microthyrium microscopicum</name>
    <dbReference type="NCBI Taxonomy" id="703497"/>
    <lineage>
        <taxon>Eukaryota</taxon>
        <taxon>Fungi</taxon>
        <taxon>Dikarya</taxon>
        <taxon>Ascomycota</taxon>
        <taxon>Pezizomycotina</taxon>
        <taxon>Dothideomycetes</taxon>
        <taxon>Dothideomycetes incertae sedis</taxon>
        <taxon>Microthyriales</taxon>
        <taxon>Microthyriaceae</taxon>
        <taxon>Microthyrium</taxon>
    </lineage>
</organism>
<feature type="domain" description="Gamma tubulin complex component C-terminal" evidence="8">
    <location>
        <begin position="311"/>
        <end position="694"/>
    </location>
</feature>
<proteinExistence type="inferred from homology"/>
<sequence length="756" mass="83993">MLHEILLSLSGHPSPLFQDGVTKNGEFPMLSPSEKELLKKIGRLSILHQNIRKTIALIASSHSSPICKAVATTIESYHLSNFQKKILEVEEAILQRDSAVVGAYNIVPLATIVTEFDGWHRLMEWLWEATIFIAPSKREPHGCNGPDLINRLRNSAQTGFPDIEDAAIQLSKVAEAAWLRQLAKWVLYGQLPESGSSDFLIQPGITENRSPTQYEIIQQRRPVFVSNETATSILFVGQALHQISSRSQENSTATRVKPRIELLPAHQKMLSSLRLPISSPHLSESVREIRLSLSRNILQKLLPVSEVIRLLTLLREFFLLGQGEFALSIIREADDRVAARTRQYEQKPGKDGLQGLVMKDAELTAILTKTWTHLSSLIGNDDDDAHDLLEMGRDLITLSIGRNTNNSRKDKSTIDDPSSKSHFSNFILPIPTSLDLSITQPFDLFISQSEIQTYSALNAYLLAIRRGHMHIADLWKQSSIRRDHPTPLGPPKSCTTAGQRILQKRRERSHARYVEMRKVWATCHAVLFLLNELGEYFAGQVLPAMWDDLLAYITNEPTSAATSHSTLSSRPPTANSSQPPNILPPSTPSQQPAHDPATLSTAHRIFLTALSHALLYTDTPFLSALTTLLHAIDDMIAQIMRLQTVQRNMDLEEDEGVFDAMENYVAEAAECAVELDRARKRVDSGARAVVGRLKELSAGDGLNGVVSGIGGIGLGNMGVGKIDGDGYRPVVGGKIEWLIMKLEFGRDQEDGEWEED</sequence>
<dbReference type="Proteomes" id="UP000799302">
    <property type="component" value="Unassembled WGS sequence"/>
</dbReference>
<evidence type="ECO:0000313" key="10">
    <source>
        <dbReference type="EMBL" id="KAF2671858.1"/>
    </source>
</evidence>
<protein>
    <recommendedName>
        <fullName evidence="6">Spindle pole body component</fullName>
    </recommendedName>
</protein>
<dbReference type="Gene3D" id="1.20.120.1900">
    <property type="entry name" value="Gamma-tubulin complex, C-terminal domain"/>
    <property type="match status" value="1"/>
</dbReference>
<name>A0A6A6ULA0_9PEZI</name>
<evidence type="ECO:0000256" key="2">
    <source>
        <dbReference type="ARBA" id="ARBA00010337"/>
    </source>
</evidence>
<evidence type="ECO:0000256" key="4">
    <source>
        <dbReference type="ARBA" id="ARBA00022701"/>
    </source>
</evidence>
<reference evidence="10" key="1">
    <citation type="journal article" date="2020" name="Stud. Mycol.">
        <title>101 Dothideomycetes genomes: a test case for predicting lifestyles and emergence of pathogens.</title>
        <authorList>
            <person name="Haridas S."/>
            <person name="Albert R."/>
            <person name="Binder M."/>
            <person name="Bloem J."/>
            <person name="Labutti K."/>
            <person name="Salamov A."/>
            <person name="Andreopoulos B."/>
            <person name="Baker S."/>
            <person name="Barry K."/>
            <person name="Bills G."/>
            <person name="Bluhm B."/>
            <person name="Cannon C."/>
            <person name="Castanera R."/>
            <person name="Culley D."/>
            <person name="Daum C."/>
            <person name="Ezra D."/>
            <person name="Gonzalez J."/>
            <person name="Henrissat B."/>
            <person name="Kuo A."/>
            <person name="Liang C."/>
            <person name="Lipzen A."/>
            <person name="Lutzoni F."/>
            <person name="Magnuson J."/>
            <person name="Mondo S."/>
            <person name="Nolan M."/>
            <person name="Ohm R."/>
            <person name="Pangilinan J."/>
            <person name="Park H.-J."/>
            <person name="Ramirez L."/>
            <person name="Alfaro M."/>
            <person name="Sun H."/>
            <person name="Tritt A."/>
            <person name="Yoshinaga Y."/>
            <person name="Zwiers L.-H."/>
            <person name="Turgeon B."/>
            <person name="Goodwin S."/>
            <person name="Spatafora J."/>
            <person name="Crous P."/>
            <person name="Grigoriev I."/>
        </authorList>
    </citation>
    <scope>NUCLEOTIDE SEQUENCE</scope>
    <source>
        <strain evidence="10">CBS 115976</strain>
    </source>
</reference>
<evidence type="ECO:0000313" key="11">
    <source>
        <dbReference type="Proteomes" id="UP000799302"/>
    </source>
</evidence>
<comment type="similarity">
    <text evidence="2 6">Belongs to the TUBGCP family.</text>
</comment>
<dbReference type="InterPro" id="IPR007259">
    <property type="entry name" value="GCP"/>
</dbReference>
<dbReference type="OrthoDB" id="78652at2759"/>
<dbReference type="EMBL" id="MU004232">
    <property type="protein sequence ID" value="KAF2671858.1"/>
    <property type="molecule type" value="Genomic_DNA"/>
</dbReference>
<feature type="region of interest" description="Disordered" evidence="7">
    <location>
        <begin position="561"/>
        <end position="597"/>
    </location>
</feature>
<dbReference type="AlphaFoldDB" id="A0A6A6ULA0"/>
<comment type="subcellular location">
    <subcellularLocation>
        <location evidence="1 6">Cytoplasm</location>
        <location evidence="1 6">Cytoskeleton</location>
        <location evidence="1 6">Microtubule organizing center</location>
    </subcellularLocation>
</comment>
<dbReference type="GO" id="GO:0043015">
    <property type="term" value="F:gamma-tubulin binding"/>
    <property type="evidence" value="ECO:0007669"/>
    <property type="project" value="InterPro"/>
</dbReference>
<keyword evidence="11" id="KW-1185">Reference proteome</keyword>
<evidence type="ECO:0000259" key="9">
    <source>
        <dbReference type="Pfam" id="PF17681"/>
    </source>
</evidence>
<dbReference type="GO" id="GO:0051225">
    <property type="term" value="P:spindle assembly"/>
    <property type="evidence" value="ECO:0007669"/>
    <property type="project" value="TreeGrafter"/>
</dbReference>
<dbReference type="GO" id="GO:0000930">
    <property type="term" value="C:gamma-tubulin complex"/>
    <property type="evidence" value="ECO:0007669"/>
    <property type="project" value="TreeGrafter"/>
</dbReference>